<dbReference type="EMBL" id="BX284605">
    <property type="protein sequence ID" value="CAB04165.2"/>
    <property type="molecule type" value="Genomic_DNA"/>
</dbReference>
<dbReference type="WormBase" id="F21D9.8">
    <property type="protein sequence ID" value="CE46286"/>
    <property type="gene ID" value="WBGene00009021"/>
</dbReference>
<dbReference type="KEGG" id="cel:CELE_F21D9.8"/>
<dbReference type="PhylomeDB" id="Q9XV69"/>
<evidence type="ECO:0000313" key="1">
    <source>
        <dbReference type="EMBL" id="CAB04165.2"/>
    </source>
</evidence>
<dbReference type="RefSeq" id="NP_507749.2">
    <property type="nucleotide sequence ID" value="NM_075348.2"/>
</dbReference>
<dbReference type="AGR" id="WB:WBGene00009021"/>
<dbReference type="Bgee" id="WBGene00009021">
    <property type="expression patterns" value="Expressed in larva"/>
</dbReference>
<dbReference type="GeneID" id="184777"/>
<organism evidence="1 2">
    <name type="scientific">Caenorhabditis elegans</name>
    <dbReference type="NCBI Taxonomy" id="6239"/>
    <lineage>
        <taxon>Eukaryota</taxon>
        <taxon>Metazoa</taxon>
        <taxon>Ecdysozoa</taxon>
        <taxon>Nematoda</taxon>
        <taxon>Chromadorea</taxon>
        <taxon>Rhabditida</taxon>
        <taxon>Rhabditina</taxon>
        <taxon>Rhabditomorpha</taxon>
        <taxon>Rhabditoidea</taxon>
        <taxon>Rhabditidae</taxon>
        <taxon>Peloderinae</taxon>
        <taxon>Caenorhabditis</taxon>
    </lineage>
</organism>
<reference evidence="1 2" key="1">
    <citation type="journal article" date="1998" name="Science">
        <title>Genome sequence of the nematode C. elegans: a platform for investigating biology.</title>
        <authorList>
            <consortium name="The C. elegans sequencing consortium"/>
            <person name="Sulson J.E."/>
            <person name="Waterston R."/>
        </authorList>
    </citation>
    <scope>NUCLEOTIDE SEQUENCE [LARGE SCALE GENOMIC DNA]</scope>
    <source>
        <strain evidence="1 2">Bristol N2</strain>
    </source>
</reference>
<dbReference type="HOGENOM" id="CLU_1316467_0_0_1"/>
<dbReference type="SMR" id="Q9XV69"/>
<name>Q9XV69_CAEEL</name>
<evidence type="ECO:0000313" key="2">
    <source>
        <dbReference type="Proteomes" id="UP000001940"/>
    </source>
</evidence>
<dbReference type="OrthoDB" id="5911186at2759"/>
<proteinExistence type="predicted"/>
<dbReference type="PaxDb" id="6239-F21D9.8"/>
<gene>
    <name evidence="1" type="ORF">CELE_F21D9.8</name>
    <name evidence="1 3" type="ORF">F21D9.8</name>
</gene>
<dbReference type="AlphaFoldDB" id="Q9XV69"/>
<dbReference type="Proteomes" id="UP000001940">
    <property type="component" value="Chromosome V"/>
</dbReference>
<dbReference type="CTD" id="184777"/>
<accession>Q9XV69</accession>
<evidence type="ECO:0000313" key="3">
    <source>
        <dbReference type="WormBase" id="F21D9.8"/>
    </source>
</evidence>
<dbReference type="InParanoid" id="Q9XV69"/>
<dbReference type="UCSC" id="F21D9.8">
    <property type="organism name" value="c. elegans"/>
</dbReference>
<keyword evidence="2" id="KW-1185">Reference proteome</keyword>
<sequence length="209" mass="23294">MLYEPAARASNELEKSQEKALAYAIEEVMAPIIGGLKTDVTKILDNVYNAVTGLTNQWADVQQSMTINNTTESQETSHQAAQAGAQSSSNICQLCAANHDISNCTSYNNWITRRERAEALSMCKHCLTVGVTDDDWHHEGCPKAKDTCSVCANNTNRVGCKYHHEALCTSVKTTRNRRACKNSRKATDRSRNWRGSFSQQHAGTTYFRR</sequence>
<protein>
    <submittedName>
        <fullName evidence="1">Gag protein</fullName>
    </submittedName>
</protein>